<evidence type="ECO:0000259" key="1">
    <source>
        <dbReference type="Pfam" id="PF01402"/>
    </source>
</evidence>
<comment type="caution">
    <text evidence="2">The sequence shown here is derived from an EMBL/GenBank/DDBJ whole genome shotgun (WGS) entry which is preliminary data.</text>
</comment>
<accession>A0ABS9ZD05</accession>
<protein>
    <recommendedName>
        <fullName evidence="1">Ribbon-helix-helix protein CopG domain-containing protein</fullName>
    </recommendedName>
</protein>
<evidence type="ECO:0000313" key="2">
    <source>
        <dbReference type="EMBL" id="MCI8208027.1"/>
    </source>
</evidence>
<proteinExistence type="predicted"/>
<reference evidence="2 3" key="1">
    <citation type="submission" date="2015-12" db="EMBL/GenBank/DDBJ databases">
        <title>Phylogenomics in the description of a new species in the Pseudomonas syringae group.</title>
        <authorList>
            <person name="Busquets A."/>
            <person name="Gomila M."/>
            <person name="Beiki F."/>
            <person name="Rahimian H."/>
            <person name="Mulet M."/>
            <person name="Sanchez D."/>
            <person name="Garcia-Valdes E."/>
            <person name="Lalucat J."/>
        </authorList>
    </citation>
    <scope>NUCLEOTIDE SEQUENCE [LARGE SCALE GENOMIC DNA]</scope>
    <source>
        <strain evidence="2 3">S25</strain>
    </source>
</reference>
<feature type="domain" description="Ribbon-helix-helix protein CopG" evidence="1">
    <location>
        <begin position="8"/>
        <end position="43"/>
    </location>
</feature>
<keyword evidence="3" id="KW-1185">Reference proteome</keyword>
<dbReference type="EMBL" id="LOHG01000001">
    <property type="protein sequence ID" value="MCI8208027.1"/>
    <property type="molecule type" value="Genomic_DNA"/>
</dbReference>
<gene>
    <name evidence="2" type="ORF">AUC61_00640</name>
</gene>
<dbReference type="InterPro" id="IPR002145">
    <property type="entry name" value="CopG"/>
</dbReference>
<dbReference type="Proteomes" id="UP001320513">
    <property type="component" value="Unassembled WGS sequence"/>
</dbReference>
<dbReference type="RefSeq" id="WP_243244064.1">
    <property type="nucleotide sequence ID" value="NZ_LOHG01000001.1"/>
</dbReference>
<dbReference type="Pfam" id="PF01402">
    <property type="entry name" value="RHH_1"/>
    <property type="match status" value="1"/>
</dbReference>
<name>A0ABS9ZD05_9PSED</name>
<evidence type="ECO:0000313" key="3">
    <source>
        <dbReference type="Proteomes" id="UP001320513"/>
    </source>
</evidence>
<organism evidence="2 3">
    <name type="scientific">Pseudomonas maioricensis</name>
    <dbReference type="NCBI Taxonomy" id="1766623"/>
    <lineage>
        <taxon>Bacteria</taxon>
        <taxon>Pseudomonadati</taxon>
        <taxon>Pseudomonadota</taxon>
        <taxon>Gammaproteobacteria</taxon>
        <taxon>Pseudomonadales</taxon>
        <taxon>Pseudomonadaceae</taxon>
        <taxon>Pseudomonas</taxon>
    </lineage>
</organism>
<dbReference type="PANTHER" id="PTHR40688">
    <property type="match status" value="1"/>
</dbReference>
<dbReference type="InterPro" id="IPR052991">
    <property type="entry name" value="Non-func_TypeII_TA_Antitoxin"/>
</dbReference>
<sequence length="78" mass="8729">MASVTLLITVEDELLTRLDALVLATGHDRQHHIQRALEQYLAKAMDELQAIDEGIADAEAGRLTDLETVRAQWRASEM</sequence>
<dbReference type="PANTHER" id="PTHR40688:SF2">
    <property type="entry name" value="RIBBON-HELIX-HELIX PROTEIN COPG DOMAIN-CONTAINING PROTEIN"/>
    <property type="match status" value="1"/>
</dbReference>